<keyword evidence="2" id="KW-1185">Reference proteome</keyword>
<accession>I3EF96</accession>
<name>I3EF96_NEMP3</name>
<reference evidence="1" key="1">
    <citation type="submission" date="2011-01" db="EMBL/GenBank/DDBJ databases">
        <title>The Genome Sequence of Nematocida parisii strain ERTm3.</title>
        <authorList>
            <consortium name="The Broad Institute Genome Sequencing Platform"/>
            <consortium name="The Broad Institute Genome Sequencing Center for Infectious Disease"/>
            <person name="Cuomo C."/>
            <person name="Troemel E."/>
            <person name="Young S.K."/>
            <person name="Zeng Q."/>
            <person name="Gargeya S."/>
            <person name="Fitzgerald M."/>
            <person name="Haas B."/>
            <person name="Abouelleil A."/>
            <person name="Alvarado L."/>
            <person name="Arachchi H.M."/>
            <person name="Berlin A."/>
            <person name="Chapman S.B."/>
            <person name="Gearin G."/>
            <person name="Goldberg J."/>
            <person name="Griggs A."/>
            <person name="Gujja S."/>
            <person name="Hansen M."/>
            <person name="Heiman D."/>
            <person name="Howarth C."/>
            <person name="Larimer J."/>
            <person name="Lui A."/>
            <person name="MacDonald P.J.P."/>
            <person name="McCowen C."/>
            <person name="Montmayeur A."/>
            <person name="Murphy C."/>
            <person name="Neiman D."/>
            <person name="Pearson M."/>
            <person name="Priest M."/>
            <person name="Roberts A."/>
            <person name="Saif S."/>
            <person name="Shea T."/>
            <person name="Sisk P."/>
            <person name="Stolte C."/>
            <person name="Sykes S."/>
            <person name="Wortman J."/>
            <person name="Nusbaum C."/>
            <person name="Birren B."/>
        </authorList>
    </citation>
    <scope>NUCLEOTIDE SEQUENCE</scope>
    <source>
        <strain evidence="1">ERTm3</strain>
    </source>
</reference>
<evidence type="ECO:0000313" key="2">
    <source>
        <dbReference type="Proteomes" id="UP000002872"/>
    </source>
</evidence>
<dbReference type="EMBL" id="GL870880">
    <property type="protein sequence ID" value="EIJ87893.1"/>
    <property type="molecule type" value="Genomic_DNA"/>
</dbReference>
<gene>
    <name evidence="1" type="ORF">NEQG_01965</name>
</gene>
<evidence type="ECO:0000313" key="1">
    <source>
        <dbReference type="EMBL" id="EIJ87893.1"/>
    </source>
</evidence>
<dbReference type="VEuPathDB" id="MicrosporidiaDB:NEQG_01965"/>
<organism evidence="1 2">
    <name type="scientific">Nematocida parisii (strain ERTm3)</name>
    <name type="common">Nematode killer fungus</name>
    <dbReference type="NCBI Taxonomy" id="935791"/>
    <lineage>
        <taxon>Eukaryota</taxon>
        <taxon>Fungi</taxon>
        <taxon>Fungi incertae sedis</taxon>
        <taxon>Microsporidia</taxon>
        <taxon>Nematocida</taxon>
    </lineage>
</organism>
<dbReference type="AlphaFoldDB" id="I3EF96"/>
<dbReference type="HOGENOM" id="CLU_2850230_0_0_1"/>
<dbReference type="InParanoid" id="I3EF96"/>
<protein>
    <submittedName>
        <fullName evidence="1">Uncharacterized protein</fullName>
    </submittedName>
</protein>
<proteinExistence type="predicted"/>
<dbReference type="Proteomes" id="UP000002872">
    <property type="component" value="Unassembled WGS sequence"/>
</dbReference>
<sequence>MHSSQGIKINFRNSYIRVILYYKLRNSIYILNDCSFINYYRTNSFITSYKIMLPLRVWSVPVVNQ</sequence>